<gene>
    <name evidence="2" type="ORF">FHW37_12047</name>
</gene>
<evidence type="ECO:0000313" key="3">
    <source>
        <dbReference type="Proteomes" id="UP000320653"/>
    </source>
</evidence>
<evidence type="ECO:0000256" key="1">
    <source>
        <dbReference type="SAM" id="MobiDB-lite"/>
    </source>
</evidence>
<feature type="region of interest" description="Disordered" evidence="1">
    <location>
        <begin position="1"/>
        <end position="31"/>
    </location>
</feature>
<evidence type="ECO:0000313" key="2">
    <source>
        <dbReference type="EMBL" id="TWF43420.1"/>
    </source>
</evidence>
<protein>
    <submittedName>
        <fullName evidence="2">Uncharacterized protein</fullName>
    </submittedName>
</protein>
<feature type="region of interest" description="Disordered" evidence="1">
    <location>
        <begin position="128"/>
        <end position="156"/>
    </location>
</feature>
<reference evidence="2 3" key="1">
    <citation type="submission" date="2019-06" db="EMBL/GenBank/DDBJ databases">
        <title>Sorghum-associated microbial communities from plants grown in Nebraska, USA.</title>
        <authorList>
            <person name="Schachtman D."/>
        </authorList>
    </citation>
    <scope>NUCLEOTIDE SEQUENCE [LARGE SCALE GENOMIC DNA]</scope>
    <source>
        <strain evidence="2 3">1225</strain>
    </source>
</reference>
<dbReference type="Proteomes" id="UP000320653">
    <property type="component" value="Unassembled WGS sequence"/>
</dbReference>
<dbReference type="AlphaFoldDB" id="A0A561PZ79"/>
<feature type="compositionally biased region" description="Basic residues" evidence="1">
    <location>
        <begin position="22"/>
        <end position="31"/>
    </location>
</feature>
<comment type="caution">
    <text evidence="2">The sequence shown here is derived from an EMBL/GenBank/DDBJ whole genome shotgun (WGS) entry which is preliminary data.</text>
</comment>
<keyword evidence="3" id="KW-1185">Reference proteome</keyword>
<organism evidence="2 3">
    <name type="scientific">Neorhizobium alkalisoli</name>
    <dbReference type="NCBI Taxonomy" id="528178"/>
    <lineage>
        <taxon>Bacteria</taxon>
        <taxon>Pseudomonadati</taxon>
        <taxon>Pseudomonadota</taxon>
        <taxon>Alphaproteobacteria</taxon>
        <taxon>Hyphomicrobiales</taxon>
        <taxon>Rhizobiaceae</taxon>
        <taxon>Rhizobium/Agrobacterium group</taxon>
        <taxon>Neorhizobium</taxon>
    </lineage>
</organism>
<name>A0A561PZ79_9HYPH</name>
<accession>A0A561PZ79</accession>
<dbReference type="EMBL" id="VIWP01000020">
    <property type="protein sequence ID" value="TWF43420.1"/>
    <property type="molecule type" value="Genomic_DNA"/>
</dbReference>
<sequence length="208" mass="22809">MPERPADLPTRGGDARQGRGGATRRHLKKISPRVFPLPKTCAYNHQVPSRIHRQACRRGGIGAGCEGETQDLASRVRGKWSPSGETGSFDGFGPARHDLMPDQGAGRACAAHRVVRRTSFAGLSVRDTFRKTGGKRPSGRTTAEGPKSRAKTAERGAERCHLFLNLRGSFRRPVRSMKFSRSPRPYCALSPRVHVTGADRNGRCRGNR</sequence>
<proteinExistence type="predicted"/>